<dbReference type="EMBL" id="JBFRHK010000005">
    <property type="protein sequence ID" value="MEX3745459.1"/>
    <property type="molecule type" value="Genomic_DNA"/>
</dbReference>
<keyword evidence="1" id="KW-0808">Transferase</keyword>
<keyword evidence="1" id="KW-0418">Kinase</keyword>
<dbReference type="PANTHER" id="PTHR40050">
    <property type="entry name" value="INNER SPORE COAT PROTEIN H"/>
    <property type="match status" value="1"/>
</dbReference>
<protein>
    <submittedName>
        <fullName evidence="1">CotH kinase family protein</fullName>
    </submittedName>
</protein>
<dbReference type="RefSeq" id="WP_368636340.1">
    <property type="nucleotide sequence ID" value="NZ_JBFRHK010000005.1"/>
</dbReference>
<name>A0ABV3VX41_9BACI</name>
<sequence>MSNILPSYFLMIEEDELNDLRKKLSKDDPVSAKLLVDSITYNIKIAYRGDYTRKFRKRSYMIDFDDAEKFLGVRRIHLNAEYKDPSLIRNKLSLDFFQDLKVLSPESQHINFYRNGSFKGVYLHLESVDDLFLEKRGLPAGPIYYAINNDANFSLVCDDKPKKSLLSGYKRVCGASSDDIFLHDLITTINTTIPSKFPDEISQKINIDQYFRWLAGAVCTMNNDGFTHNYALYRNSDTGLFEILPWDYDATWGRKVNGGIMDHTYVPIEGKSGNHLNYVLLQVPEFRKLYKETLEEILETMFTVDYMENKVLPLHQCIRPQILLDPYKKKKIDIFDNEPELIFQFIRDRNDYLKNQLLNLV</sequence>
<keyword evidence="2" id="KW-1185">Reference proteome</keyword>
<dbReference type="GO" id="GO:0016301">
    <property type="term" value="F:kinase activity"/>
    <property type="evidence" value="ECO:0007669"/>
    <property type="project" value="UniProtKB-KW"/>
</dbReference>
<accession>A0ABV3VX41</accession>
<comment type="caution">
    <text evidence="1">The sequence shown here is derived from an EMBL/GenBank/DDBJ whole genome shotgun (WGS) entry which is preliminary data.</text>
</comment>
<dbReference type="PANTHER" id="PTHR40050:SF1">
    <property type="entry name" value="INNER SPORE COAT PROTEIN H"/>
    <property type="match status" value="1"/>
</dbReference>
<evidence type="ECO:0000313" key="1">
    <source>
        <dbReference type="EMBL" id="MEX3745459.1"/>
    </source>
</evidence>
<organism evidence="1 2">
    <name type="scientific">Lysinibacillus xylanilyticus</name>
    <dbReference type="NCBI Taxonomy" id="582475"/>
    <lineage>
        <taxon>Bacteria</taxon>
        <taxon>Bacillati</taxon>
        <taxon>Bacillota</taxon>
        <taxon>Bacilli</taxon>
        <taxon>Bacillales</taxon>
        <taxon>Bacillaceae</taxon>
        <taxon>Lysinibacillus</taxon>
    </lineage>
</organism>
<reference evidence="1 2" key="1">
    <citation type="submission" date="2024-07" db="EMBL/GenBank/DDBJ databases">
        <title>Characterization of a bacterium isolated from hydrolysated instant sea cucumber by whole-genome sequencing and metabolomics.</title>
        <authorList>
            <person name="Luo X."/>
            <person name="Zhang Z."/>
            <person name="Zheng Z."/>
            <person name="Zhang W."/>
            <person name="Ming T."/>
            <person name="Jiao L."/>
            <person name="Su X."/>
            <person name="Kong F."/>
            <person name="Xu J."/>
        </authorList>
    </citation>
    <scope>NUCLEOTIDE SEQUENCE [LARGE SCALE GENOMIC DNA]</scope>
    <source>
        <strain evidence="1 2">XL-2024</strain>
    </source>
</reference>
<dbReference type="Pfam" id="PF08757">
    <property type="entry name" value="CotH"/>
    <property type="match status" value="1"/>
</dbReference>
<dbReference type="Proteomes" id="UP001558534">
    <property type="component" value="Unassembled WGS sequence"/>
</dbReference>
<dbReference type="InterPro" id="IPR014867">
    <property type="entry name" value="Spore_coat_CotH_CotH2/3/7"/>
</dbReference>
<proteinExistence type="predicted"/>
<gene>
    <name evidence="1" type="ORF">AB1300_09950</name>
</gene>
<evidence type="ECO:0000313" key="2">
    <source>
        <dbReference type="Proteomes" id="UP001558534"/>
    </source>
</evidence>